<dbReference type="Proteomes" id="UP000398389">
    <property type="component" value="Unassembled WGS sequence"/>
</dbReference>
<organism evidence="5 6">
    <name type="scientific">Magnusiomyces paraingens</name>
    <dbReference type="NCBI Taxonomy" id="2606893"/>
    <lineage>
        <taxon>Eukaryota</taxon>
        <taxon>Fungi</taxon>
        <taxon>Dikarya</taxon>
        <taxon>Ascomycota</taxon>
        <taxon>Saccharomycotina</taxon>
        <taxon>Dipodascomycetes</taxon>
        <taxon>Dipodascales</taxon>
        <taxon>Dipodascaceae</taxon>
        <taxon>Magnusiomyces</taxon>
    </lineage>
</organism>
<dbReference type="GO" id="GO:0046872">
    <property type="term" value="F:metal ion binding"/>
    <property type="evidence" value="ECO:0007669"/>
    <property type="project" value="UniProtKB-KW"/>
</dbReference>
<dbReference type="Pfam" id="PF00348">
    <property type="entry name" value="polyprenyl_synt"/>
    <property type="match status" value="1"/>
</dbReference>
<keyword evidence="6" id="KW-1185">Reference proteome</keyword>
<comment type="similarity">
    <text evidence="4">Belongs to the FPP/GGPP synthase family.</text>
</comment>
<sequence>MPDQKLDSEAVARRRQSLAKDTYWTEANQEILLGPYNYLTNLPGKDMRGRLVLAFNMVLQVDSAALAIISEIIGMLHTASLLIDDVEDSADLRRGFPVAHSIFGTAQTINTSNYIYFMALARVRDLHSDRAVAIFTDELLNLHRGQGLDLYWRDTLTCPSEEEYIDMVMNKTGGLYRLAVRLMQEISNVEIDLIPLANVFGIIYQIQDDYLNLQSKNGFCEDITEGKFSFPIIHSIRAAPGNKELLNILKQKTKDVSLKTYAVEYMERATNTFAHTRAVLGEYGAVAEEIIGELEAEHNVDAEALRRILTVIRSIE</sequence>
<dbReference type="EMBL" id="CABVLU010000003">
    <property type="protein sequence ID" value="VVT55615.1"/>
    <property type="molecule type" value="Genomic_DNA"/>
</dbReference>
<keyword evidence="3" id="KW-0460">Magnesium</keyword>
<evidence type="ECO:0000256" key="1">
    <source>
        <dbReference type="ARBA" id="ARBA00022679"/>
    </source>
</evidence>
<dbReference type="Gene3D" id="1.10.600.10">
    <property type="entry name" value="Farnesyl Diphosphate Synthase"/>
    <property type="match status" value="1"/>
</dbReference>
<protein>
    <submittedName>
        <fullName evidence="5">Uncharacterized protein</fullName>
    </submittedName>
</protein>
<evidence type="ECO:0000313" key="6">
    <source>
        <dbReference type="Proteomes" id="UP000398389"/>
    </source>
</evidence>
<dbReference type="InterPro" id="IPR033749">
    <property type="entry name" value="Polyprenyl_synt_CS"/>
</dbReference>
<dbReference type="GO" id="GO:0004659">
    <property type="term" value="F:prenyltransferase activity"/>
    <property type="evidence" value="ECO:0007669"/>
    <property type="project" value="InterPro"/>
</dbReference>
<dbReference type="OrthoDB" id="6921389at2759"/>
<gene>
    <name evidence="5" type="ORF">SAPINGB_P004668</name>
</gene>
<evidence type="ECO:0000313" key="5">
    <source>
        <dbReference type="EMBL" id="VVT55615.1"/>
    </source>
</evidence>
<dbReference type="RefSeq" id="XP_031855274.1">
    <property type="nucleotide sequence ID" value="XM_031999383.1"/>
</dbReference>
<evidence type="ECO:0000256" key="3">
    <source>
        <dbReference type="ARBA" id="ARBA00022842"/>
    </source>
</evidence>
<name>A0A5E8C383_9ASCO</name>
<dbReference type="SFLD" id="SFLDS00005">
    <property type="entry name" value="Isoprenoid_Synthase_Type_I"/>
    <property type="match status" value="1"/>
</dbReference>
<dbReference type="PANTHER" id="PTHR12001">
    <property type="entry name" value="GERANYLGERANYL PYROPHOSPHATE SYNTHASE"/>
    <property type="match status" value="1"/>
</dbReference>
<dbReference type="GO" id="GO:0008299">
    <property type="term" value="P:isoprenoid biosynthetic process"/>
    <property type="evidence" value="ECO:0007669"/>
    <property type="project" value="InterPro"/>
</dbReference>
<dbReference type="AlphaFoldDB" id="A0A5E8C383"/>
<dbReference type="PROSITE" id="PS00444">
    <property type="entry name" value="POLYPRENYL_SYNTHASE_2"/>
    <property type="match status" value="1"/>
</dbReference>
<keyword evidence="1 4" id="KW-0808">Transferase</keyword>
<accession>A0A5E8C383</accession>
<dbReference type="CDD" id="cd00685">
    <property type="entry name" value="Trans_IPPS_HT"/>
    <property type="match status" value="1"/>
</dbReference>
<dbReference type="PANTHER" id="PTHR12001:SF44">
    <property type="entry name" value="GERANYLGERANYL PYROPHOSPHATE SYNTHASE"/>
    <property type="match status" value="1"/>
</dbReference>
<evidence type="ECO:0000256" key="2">
    <source>
        <dbReference type="ARBA" id="ARBA00022723"/>
    </source>
</evidence>
<keyword evidence="2" id="KW-0479">Metal-binding</keyword>
<dbReference type="GeneID" id="43583483"/>
<evidence type="ECO:0000256" key="4">
    <source>
        <dbReference type="RuleBase" id="RU004466"/>
    </source>
</evidence>
<proteinExistence type="inferred from homology"/>
<dbReference type="PROSITE" id="PS00723">
    <property type="entry name" value="POLYPRENYL_SYNTHASE_1"/>
    <property type="match status" value="1"/>
</dbReference>
<dbReference type="SUPFAM" id="SSF48576">
    <property type="entry name" value="Terpenoid synthases"/>
    <property type="match status" value="1"/>
</dbReference>
<dbReference type="InterPro" id="IPR008949">
    <property type="entry name" value="Isoprenoid_synthase_dom_sf"/>
</dbReference>
<dbReference type="InterPro" id="IPR000092">
    <property type="entry name" value="Polyprenyl_synt"/>
</dbReference>
<reference evidence="5 6" key="1">
    <citation type="submission" date="2019-09" db="EMBL/GenBank/DDBJ databases">
        <authorList>
            <person name="Brejova B."/>
        </authorList>
    </citation>
    <scope>NUCLEOTIDE SEQUENCE [LARGE SCALE GENOMIC DNA]</scope>
</reference>